<dbReference type="Proteomes" id="UP000195141">
    <property type="component" value="Chromosome"/>
</dbReference>
<evidence type="ECO:0000259" key="3">
    <source>
        <dbReference type="Pfam" id="PF02775"/>
    </source>
</evidence>
<dbReference type="OrthoDB" id="2254214at2"/>
<dbReference type="Gene3D" id="3.40.50.970">
    <property type="match status" value="2"/>
</dbReference>
<feature type="domain" description="Thiamine pyrophosphate enzyme TPP-binding" evidence="3">
    <location>
        <begin position="418"/>
        <end position="548"/>
    </location>
</feature>
<reference evidence="5" key="2">
    <citation type="submission" date="2017-05" db="EMBL/GenBank/DDBJ databases">
        <authorList>
            <consortium name="The Broad Institute Genomics Platform"/>
            <consortium name="The Broad Institute Genomic Center for Infectious Diseases"/>
            <person name="Earl A."/>
            <person name="Manson A."/>
            <person name="Schwartman J."/>
            <person name="Gilmore M."/>
            <person name="Abouelleil A."/>
            <person name="Cao P."/>
            <person name="Chapman S."/>
            <person name="Cusick C."/>
            <person name="Shea T."/>
            <person name="Young S."/>
            <person name="Neafsey D."/>
            <person name="Nusbaum C."/>
            <person name="Birren B."/>
        </authorList>
    </citation>
    <scope>NUCLEOTIDE SEQUENCE</scope>
    <source>
        <strain evidence="5">9E7_DIV0242</strain>
    </source>
</reference>
<evidence type="ECO:0000256" key="2">
    <source>
        <dbReference type="ARBA" id="ARBA00023052"/>
    </source>
</evidence>
<accession>A0A242K1Y5</accession>
<dbReference type="EMBL" id="NGMM01000007">
    <property type="protein sequence ID" value="OTP11671.1"/>
    <property type="molecule type" value="Genomic_DNA"/>
</dbReference>
<dbReference type="GO" id="GO:0000287">
    <property type="term" value="F:magnesium ion binding"/>
    <property type="evidence" value="ECO:0007669"/>
    <property type="project" value="InterPro"/>
</dbReference>
<organism evidence="4">
    <name type="scientific">Candidatus Enterococcus clewellii</name>
    <dbReference type="NCBI Taxonomy" id="1834193"/>
    <lineage>
        <taxon>Bacteria</taxon>
        <taxon>Bacillati</taxon>
        <taxon>Bacillota</taxon>
        <taxon>Bacilli</taxon>
        <taxon>Lactobacillales</taxon>
        <taxon>Enterococcaceae</taxon>
        <taxon>Enterococcus</taxon>
    </lineage>
</organism>
<dbReference type="PANTHER" id="PTHR18968">
    <property type="entry name" value="THIAMINE PYROPHOSPHATE ENZYMES"/>
    <property type="match status" value="1"/>
</dbReference>
<evidence type="ECO:0000313" key="6">
    <source>
        <dbReference type="Proteomes" id="UP000195141"/>
    </source>
</evidence>
<dbReference type="SUPFAM" id="SSF52467">
    <property type="entry name" value="DHS-like NAD/FAD-binding domain"/>
    <property type="match status" value="1"/>
</dbReference>
<dbReference type="AlphaFoldDB" id="A0A242K1Y5"/>
<name>A0A242K1Y5_9ENTE</name>
<dbReference type="SUPFAM" id="SSF52518">
    <property type="entry name" value="Thiamin diphosphate-binding fold (THDP-binding)"/>
    <property type="match status" value="2"/>
</dbReference>
<dbReference type="RefSeq" id="WP_086350749.1">
    <property type="nucleotide sequence ID" value="NZ_CP147247.1"/>
</dbReference>
<dbReference type="InterPro" id="IPR000399">
    <property type="entry name" value="TPP-bd_CS"/>
</dbReference>
<dbReference type="GO" id="GO:0003984">
    <property type="term" value="F:acetolactate synthase activity"/>
    <property type="evidence" value="ECO:0007669"/>
    <property type="project" value="TreeGrafter"/>
</dbReference>
<dbReference type="InterPro" id="IPR011766">
    <property type="entry name" value="TPP_enzyme_TPP-bd"/>
</dbReference>
<dbReference type="InterPro" id="IPR029061">
    <property type="entry name" value="THDP-binding"/>
</dbReference>
<evidence type="ECO:0000313" key="5">
    <source>
        <dbReference type="EMBL" id="WYJ91708.1"/>
    </source>
</evidence>
<dbReference type="GO" id="GO:0050660">
    <property type="term" value="F:flavin adenine dinucleotide binding"/>
    <property type="evidence" value="ECO:0007669"/>
    <property type="project" value="TreeGrafter"/>
</dbReference>
<dbReference type="GO" id="GO:0005948">
    <property type="term" value="C:acetolactate synthase complex"/>
    <property type="evidence" value="ECO:0007669"/>
    <property type="project" value="TreeGrafter"/>
</dbReference>
<dbReference type="PROSITE" id="PS00187">
    <property type="entry name" value="TPP_ENZYMES"/>
    <property type="match status" value="1"/>
</dbReference>
<dbReference type="InterPro" id="IPR045229">
    <property type="entry name" value="TPP_enz"/>
</dbReference>
<proteinExistence type="inferred from homology"/>
<dbReference type="Gene3D" id="3.40.50.1220">
    <property type="entry name" value="TPP-binding domain"/>
    <property type="match status" value="1"/>
</dbReference>
<dbReference type="Pfam" id="PF02775">
    <property type="entry name" value="TPP_enzyme_C"/>
    <property type="match status" value="1"/>
</dbReference>
<dbReference type="CDD" id="cd00568">
    <property type="entry name" value="TPP_enzymes"/>
    <property type="match status" value="1"/>
</dbReference>
<comment type="similarity">
    <text evidence="1">Belongs to the TPP enzyme family.</text>
</comment>
<evidence type="ECO:0000256" key="1">
    <source>
        <dbReference type="ARBA" id="ARBA00007812"/>
    </source>
</evidence>
<keyword evidence="2" id="KW-0786">Thiamine pyrophosphate</keyword>
<dbReference type="GO" id="GO:0030976">
    <property type="term" value="F:thiamine pyrophosphate binding"/>
    <property type="evidence" value="ECO:0007669"/>
    <property type="project" value="InterPro"/>
</dbReference>
<dbReference type="InterPro" id="IPR029035">
    <property type="entry name" value="DHS-like_NAD/FAD-binding_dom"/>
</dbReference>
<dbReference type="EMBL" id="CP147247">
    <property type="protein sequence ID" value="WYJ91708.1"/>
    <property type="molecule type" value="Genomic_DNA"/>
</dbReference>
<reference evidence="5" key="3">
    <citation type="submission" date="2024-03" db="EMBL/GenBank/DDBJ databases">
        <title>The Genome Sequence of Enterococcus sp. DIV0242b.</title>
        <authorList>
            <consortium name="The Broad Institute Genomics Platform"/>
            <consortium name="The Broad Institute Microbial Omics Core"/>
            <consortium name="The Broad Institute Genomic Center for Infectious Diseases"/>
            <person name="Earl A."/>
            <person name="Manson A."/>
            <person name="Gilmore M."/>
            <person name="Schwartman J."/>
            <person name="Shea T."/>
            <person name="Abouelleil A."/>
            <person name="Cao P."/>
            <person name="Chapman S."/>
            <person name="Cusick C."/>
            <person name="Young S."/>
            <person name="Neafsey D."/>
            <person name="Nusbaum C."/>
            <person name="Birren B."/>
        </authorList>
    </citation>
    <scope>NUCLEOTIDE SEQUENCE</scope>
    <source>
        <strain evidence="5">9E7_DIV0242</strain>
    </source>
</reference>
<dbReference type="GO" id="GO:0009097">
    <property type="term" value="P:isoleucine biosynthetic process"/>
    <property type="evidence" value="ECO:0007669"/>
    <property type="project" value="TreeGrafter"/>
</dbReference>
<evidence type="ECO:0000313" key="4">
    <source>
        <dbReference type="EMBL" id="OTP11671.1"/>
    </source>
</evidence>
<gene>
    <name evidence="5" type="ORF">A5888_003476</name>
    <name evidence="4" type="ORF">A5888_003770</name>
</gene>
<sequence>MKSPKTDGFKALSDFLSSLKINLYSGVTGGGVIHFLKYLGPYKGSENSDSPAFFTLSEYAAGFTPLGYYLATGQVSAAVATTGAATKLLACGLSDGKLHDIPSVYLFPVSNISHAEDEALQDTSIYGSNIVQQLRAEFPEQVFLLDNVFNFKEQLKNAEQVLMSRKPVVFLLDNETMMLPNYEAVQTTTFEEPDDIEEIKVFLKQFKEKTDGKRVILLVGEEGIHDVGIRKLTTAVCKELKAAAVWSMNGGNCVEADNPYGYGYISFGGNDRALDLWSSISEEDVVLCVGASPDEYTTDLKKIKANDVFFINNIPNAYGQIRGSFQHGVAHNVYQISAPITEVLQSLINEGHYATVACPKAPENLNDRDILPPRKGFADMEKVYKRLYDWWQPDSLIISDVCLVYKDYQYVTQRPNENITYFSFYRGSAMGGAYGVAVGAKLGAPDKRVYLFSGDGCFRLYGGSLEEAKNLGIVLFLINNQNYSIVSQGLPKILPDVKPERYHDDLNGLDYCKVAEASGWLSYSVATDLSNFDEILSEIEKNETRSILVNIPVDPEQILGQNPRVRNL</sequence>
<dbReference type="PANTHER" id="PTHR18968:SF9">
    <property type="entry name" value="3D-(3,5_4)-TRIHYDROXYCYCLOHEXANE-1,2-DIONE HYDROLASE"/>
    <property type="match status" value="1"/>
</dbReference>
<protein>
    <submittedName>
        <fullName evidence="5">Acetolactate synthase I/II/III large subunit</fullName>
    </submittedName>
</protein>
<keyword evidence="6" id="KW-1185">Reference proteome</keyword>
<dbReference type="GO" id="GO:0009099">
    <property type="term" value="P:L-valine biosynthetic process"/>
    <property type="evidence" value="ECO:0007669"/>
    <property type="project" value="TreeGrafter"/>
</dbReference>
<reference evidence="4" key="1">
    <citation type="submission" date="2017-05" db="EMBL/GenBank/DDBJ databases">
        <title>The Genome Sequence of Enterococcus sp. 9E7_DIV0242.</title>
        <authorList>
            <consortium name="The Broad Institute Genomics Platform"/>
            <consortium name="The Broad Institute Genomic Center for Infectious Diseases"/>
            <person name="Earl A."/>
            <person name="Manson A."/>
            <person name="Schwartman J."/>
            <person name="Gilmore M."/>
            <person name="Abouelleil A."/>
            <person name="Cao P."/>
            <person name="Chapman S."/>
            <person name="Cusick C."/>
            <person name="Shea T."/>
            <person name="Young S."/>
            <person name="Neafsey D."/>
            <person name="Nusbaum C."/>
            <person name="Birren B."/>
        </authorList>
    </citation>
    <scope>NUCLEOTIDE SEQUENCE [LARGE SCALE GENOMIC DNA]</scope>
    <source>
        <strain evidence="4">9E7_DIV0242</strain>
    </source>
</reference>